<dbReference type="SMART" id="SM00052">
    <property type="entry name" value="EAL"/>
    <property type="match status" value="1"/>
</dbReference>
<dbReference type="Proteomes" id="UP000823618">
    <property type="component" value="Unassembled WGS sequence"/>
</dbReference>
<dbReference type="Pfam" id="PF00990">
    <property type="entry name" value="GGDEF"/>
    <property type="match status" value="1"/>
</dbReference>
<evidence type="ECO:0000256" key="6">
    <source>
        <dbReference type="SAM" id="Phobius"/>
    </source>
</evidence>
<dbReference type="InterPro" id="IPR000160">
    <property type="entry name" value="GGDEF_dom"/>
</dbReference>
<dbReference type="EMBL" id="JADIML010000286">
    <property type="protein sequence ID" value="MBO8464250.1"/>
    <property type="molecule type" value="Genomic_DNA"/>
</dbReference>
<dbReference type="SUPFAM" id="SSF141868">
    <property type="entry name" value="EAL domain-like"/>
    <property type="match status" value="1"/>
</dbReference>
<dbReference type="GO" id="GO:0005886">
    <property type="term" value="C:plasma membrane"/>
    <property type="evidence" value="ECO:0007669"/>
    <property type="project" value="UniProtKB-SubCell"/>
</dbReference>
<dbReference type="PROSITE" id="PS50887">
    <property type="entry name" value="GGDEF"/>
    <property type="match status" value="1"/>
</dbReference>
<evidence type="ECO:0000256" key="3">
    <source>
        <dbReference type="ARBA" id="ARBA00022692"/>
    </source>
</evidence>
<dbReference type="GO" id="GO:0071111">
    <property type="term" value="F:cyclic-guanylate-specific phosphodiesterase activity"/>
    <property type="evidence" value="ECO:0007669"/>
    <property type="project" value="InterPro"/>
</dbReference>
<protein>
    <submittedName>
        <fullName evidence="9">GGDEF domain-containing protein</fullName>
    </submittedName>
</protein>
<evidence type="ECO:0000259" key="8">
    <source>
        <dbReference type="PROSITE" id="PS50887"/>
    </source>
</evidence>
<dbReference type="InterPro" id="IPR050706">
    <property type="entry name" value="Cyclic-di-GMP_PDE-like"/>
</dbReference>
<dbReference type="Gene3D" id="3.20.20.450">
    <property type="entry name" value="EAL domain"/>
    <property type="match status" value="1"/>
</dbReference>
<dbReference type="CDD" id="cd01948">
    <property type="entry name" value="EAL"/>
    <property type="match status" value="1"/>
</dbReference>
<sequence length="752" mass="87507">MSKQTMKSMNPQNHKKWVQRLCLIIGYLFAIIFLLLLLNNYINKHLKQQLISSLEDLAHQNITFIQNNVEQHFSFLDNLAKQIGNDENYDVTQSAKETKKIAEIFGFREIGIALPDGTAYMSTDTVFNISTREYFKQGLQGKHYVSNILTDMRDQADVNVYSVPIKNKEDTIIGVLFGIDNTNNFFTSFQVSTFHDQGYTYIIDSDGNVIGSSFQYQEFAMTNIFKNLNRYPKQNKQAIQDLRDGINNNTGGSLYYNNYGYRYAVFRSLNMNDWWLITVVPESVLQDRVQPIRAGVQLLYSILFVLLIFIFVYILTKQIKNEKYLKKIAYTNSLKNLYNKAYLQDNFALATQKREPKYAALVLYNIRKFKMINEIYSPTVGNELLKQLGTILNTTKKYAREIVIHDHADVFAALYFFEERSELEHRIQDFLEKIHVIDYSNTQITINMAVGIYEIQDLSYPFEKIYNYATIANNQNKTVRSGILTYYSEELGENEIKKKCLDDNIREGIQKKEFRAWFQPKFDCHTQELVGCEALARWYKEDGTVLTPYHFIELSEKLGLIRDIDELIFEDVCKKIKEWELQGFTCIPISVNLSRAYLNSLNAIDHLKKILDKYEISSEYIQLEITESSIVDNEQQLNDIISKMHSFGFKVLLDDFGIGYSSLMSINSLNFDTLKIDKSFVDAIGSKNGDFIIQYTIQLGRKLGMEVLVEGVETEKQYEFLKEQNCDVIQGYYFSKPLCDTEFEQLLHKNQN</sequence>
<dbReference type="SUPFAM" id="SSF55073">
    <property type="entry name" value="Nucleotide cyclase"/>
    <property type="match status" value="1"/>
</dbReference>
<keyword evidence="3 6" id="KW-0812">Transmembrane</keyword>
<organism evidence="9 10">
    <name type="scientific">Candidatus Scybalomonas excrementavium</name>
    <dbReference type="NCBI Taxonomy" id="2840943"/>
    <lineage>
        <taxon>Bacteria</taxon>
        <taxon>Bacillati</taxon>
        <taxon>Bacillota</taxon>
        <taxon>Clostridia</taxon>
        <taxon>Lachnospirales</taxon>
        <taxon>Lachnospiraceae</taxon>
        <taxon>Lachnospiraceae incertae sedis</taxon>
        <taxon>Candidatus Scybalomonas</taxon>
    </lineage>
</organism>
<feature type="domain" description="GGDEF" evidence="8">
    <location>
        <begin position="357"/>
        <end position="489"/>
    </location>
</feature>
<name>A0A9D9I1H4_9FIRM</name>
<evidence type="ECO:0000256" key="4">
    <source>
        <dbReference type="ARBA" id="ARBA00022989"/>
    </source>
</evidence>
<dbReference type="InterPro" id="IPR001633">
    <property type="entry name" value="EAL_dom"/>
</dbReference>
<reference evidence="9" key="2">
    <citation type="journal article" date="2021" name="PeerJ">
        <title>Extensive microbial diversity within the chicken gut microbiome revealed by metagenomics and culture.</title>
        <authorList>
            <person name="Gilroy R."/>
            <person name="Ravi A."/>
            <person name="Getino M."/>
            <person name="Pursley I."/>
            <person name="Horton D.L."/>
            <person name="Alikhan N.F."/>
            <person name="Baker D."/>
            <person name="Gharbi K."/>
            <person name="Hall N."/>
            <person name="Watson M."/>
            <person name="Adriaenssens E.M."/>
            <person name="Foster-Nyarko E."/>
            <person name="Jarju S."/>
            <person name="Secka A."/>
            <person name="Antonio M."/>
            <person name="Oren A."/>
            <person name="Chaudhuri R.R."/>
            <person name="La Ragione R."/>
            <person name="Hildebrand F."/>
            <person name="Pallen M.J."/>
        </authorList>
    </citation>
    <scope>NUCLEOTIDE SEQUENCE</scope>
    <source>
        <strain evidence="9">E3-2379</strain>
    </source>
</reference>
<accession>A0A9D9I1H4</accession>
<evidence type="ECO:0000256" key="2">
    <source>
        <dbReference type="ARBA" id="ARBA00022475"/>
    </source>
</evidence>
<evidence type="ECO:0000313" key="9">
    <source>
        <dbReference type="EMBL" id="MBO8464250.1"/>
    </source>
</evidence>
<evidence type="ECO:0000256" key="1">
    <source>
        <dbReference type="ARBA" id="ARBA00004651"/>
    </source>
</evidence>
<evidence type="ECO:0000259" key="7">
    <source>
        <dbReference type="PROSITE" id="PS50883"/>
    </source>
</evidence>
<comment type="caution">
    <text evidence="9">The sequence shown here is derived from an EMBL/GenBank/DDBJ whole genome shotgun (WGS) entry which is preliminary data.</text>
</comment>
<dbReference type="InterPro" id="IPR033479">
    <property type="entry name" value="dCache_1"/>
</dbReference>
<dbReference type="InterPro" id="IPR043128">
    <property type="entry name" value="Rev_trsase/Diguanyl_cyclase"/>
</dbReference>
<keyword evidence="2" id="KW-1003">Cell membrane</keyword>
<keyword evidence="5 6" id="KW-0472">Membrane</keyword>
<comment type="subcellular location">
    <subcellularLocation>
        <location evidence="1">Cell membrane</location>
        <topology evidence="1">Multi-pass membrane protein</topology>
    </subcellularLocation>
</comment>
<reference evidence="9" key="1">
    <citation type="submission" date="2020-10" db="EMBL/GenBank/DDBJ databases">
        <authorList>
            <person name="Gilroy R."/>
        </authorList>
    </citation>
    <scope>NUCLEOTIDE SEQUENCE</scope>
    <source>
        <strain evidence="9">E3-2379</strain>
    </source>
</reference>
<dbReference type="Gene3D" id="3.30.450.20">
    <property type="entry name" value="PAS domain"/>
    <property type="match status" value="1"/>
</dbReference>
<dbReference type="Pfam" id="PF00563">
    <property type="entry name" value="EAL"/>
    <property type="match status" value="1"/>
</dbReference>
<dbReference type="AlphaFoldDB" id="A0A9D9I1H4"/>
<dbReference type="PANTHER" id="PTHR33121">
    <property type="entry name" value="CYCLIC DI-GMP PHOSPHODIESTERASE PDEF"/>
    <property type="match status" value="1"/>
</dbReference>
<evidence type="ECO:0000313" key="10">
    <source>
        <dbReference type="Proteomes" id="UP000823618"/>
    </source>
</evidence>
<dbReference type="PANTHER" id="PTHR33121:SF71">
    <property type="entry name" value="OXYGEN SENSOR PROTEIN DOSP"/>
    <property type="match status" value="1"/>
</dbReference>
<dbReference type="PROSITE" id="PS50883">
    <property type="entry name" value="EAL"/>
    <property type="match status" value="1"/>
</dbReference>
<dbReference type="InterPro" id="IPR029787">
    <property type="entry name" value="Nucleotide_cyclase"/>
</dbReference>
<feature type="domain" description="EAL" evidence="7">
    <location>
        <begin position="498"/>
        <end position="751"/>
    </location>
</feature>
<dbReference type="InterPro" id="IPR035919">
    <property type="entry name" value="EAL_sf"/>
</dbReference>
<feature type="transmembrane region" description="Helical" evidence="6">
    <location>
        <begin position="298"/>
        <end position="316"/>
    </location>
</feature>
<evidence type="ECO:0000256" key="5">
    <source>
        <dbReference type="ARBA" id="ARBA00023136"/>
    </source>
</evidence>
<dbReference type="Gene3D" id="3.30.70.270">
    <property type="match status" value="1"/>
</dbReference>
<feature type="transmembrane region" description="Helical" evidence="6">
    <location>
        <begin position="21"/>
        <end position="42"/>
    </location>
</feature>
<proteinExistence type="predicted"/>
<dbReference type="Pfam" id="PF02743">
    <property type="entry name" value="dCache_1"/>
    <property type="match status" value="1"/>
</dbReference>
<dbReference type="SMART" id="SM00267">
    <property type="entry name" value="GGDEF"/>
    <property type="match status" value="1"/>
</dbReference>
<gene>
    <name evidence="9" type="ORF">IAC13_09995</name>
</gene>
<keyword evidence="4 6" id="KW-1133">Transmembrane helix</keyword>